<accession>A0A9C5ZEX7</accession>
<feature type="compositionally biased region" description="Low complexity" evidence="6">
    <location>
        <begin position="890"/>
        <end position="908"/>
    </location>
</feature>
<evidence type="ECO:0000256" key="5">
    <source>
        <dbReference type="ARBA" id="ARBA00023180"/>
    </source>
</evidence>
<feature type="compositionally biased region" description="Low complexity" evidence="6">
    <location>
        <begin position="1898"/>
        <end position="1924"/>
    </location>
</feature>
<protein>
    <submittedName>
        <fullName evidence="9">Mucin-5AC</fullName>
    </submittedName>
</protein>
<feature type="region of interest" description="Disordered" evidence="6">
    <location>
        <begin position="1744"/>
        <end position="2032"/>
    </location>
</feature>
<sequence>MLVMTNFFVDTIKAEGIPSSLLQHDDTENLIFSDSDAMTGSDSNSDVISANSNNNMPEVFSCPAEGLFAHYYDCQYYYRCEVQTNGNIKAYLLACKRGTVFSRDLKLCMPPLLANREECQHYINEIDTTPNDDVNGSMDVVDASLDDVNVRGTIFNGGIGGGVDNRWMHAVGGIANNGNALVGIYNQGKHYGLTGLSGVSVISFSTSSARSSSHAGDADNDDDGPECEVDGFISDPNDCTIFYRCISNGRTFNKIGFRCSENTAWDMSLESCNHIFKVRAKGGCQNEQQDLKLVGSVTESSKTSYRNNTSNTSTNQQHHSTSSSSSSSNSSSTSSSSSSSSWLSSTSSSTNHSNAFNNQTTSTILSQAQADSTNSANQNQSPSGTSANNETNSEPAIEHTTTAMKPANSDGECENSETYLPDKVDCSRFYRCVYNGYGSFTIVGFDCAPGTVWDPIARGCNHPTDVQKEKCRVMANERPSPESPGVPKPQKEPSTANSHVSQGAQQSSSSSQASESSQSTQSSSTSENSTSLQTSVTTSQTAQSNNSLATSTSSSHQSSMPATNQMTTTTNTKPFRPAEYCESEESFLDDKTDCTKFYRCVDDGRGGYTMVAFKCPPNTVWHPEANSCNHPGQAQNLKCKMPSTTISSESHSTSNHTTHQSNINETTSSNSHTNSSSVTSQASSSAPQENAGTQSSFQQTNATQSTAQNTVSQTGSTSSQASSASHQESTSSQPASTSHGSSQQTNTAQSAAQNTTSQTSSNNQSSTTTQIASTSAQTNSTTQHTSSSSNNQNSDSVSPTDSCNSNGQYLEDLQNCAKFYRCVQNNKGGYDTVAFTCGPGTVWDSQIEACNHAWAVKNRRCGSNVSQSPTTEGRPPLNSLTTSRPAEQKPTSTIPPSKPATSTTSPRPQAICKTEGFFGDPNNCAKFYRCVNNGRGGFSKYSFKCGIGTVWDSDLQTCNHDMNKCNLNNDESKPQSQPTTNKPGFHPTTTPTTSTSVPPKTTTVTKYPMNTTEYPSSTTIVTKPSTATMKPESNTLLTANSKCPKEGFFGDAEDCQKFYRCVDNKKGDFEKHHFKCENDTIWDAEIEACNHHSAVTDPNCHKESSNGSHTTTATSVTTAVSGSTSLIMSPTTTQSTTESTNIYNTTQQIASTTPFPNLVPGTKCAGEGFMADPENCQKFYRCIKNGNDYEKHEFKCANGTGWSEEKQTCDYVGNIERCQQQIEAHEPEIATIEYEPTTDKHSSTTNASSAQHTTAATAEASTTSSRPITTTTMPTTSQTSPTSYDTTTMSSISTTISTTSTTPLPNLPPDNVCNGEGLMADPNNCRIFYRCEKTDKGYVRHEFMCAKGTGWSEKKQTCDYAGNVQRCESHTENPEIETSTSDITMYPTTTSTEISTTTTGRTPTAITTMYPSTTSTGKPTTTTLNTEPTTPTAVYSNTTAIFSSTITEASSTTEILSTNYYPTTTTQPTSTTTIPNLPPGTKCESEGFMADPNDCRKFYRCFRSGDKYEKHNFVCGRGTAWSEEKQTCDHAGNVDRCIGQTESPETTSTTYETTTSTVAKPTEVATTATSTTTALTQSTQPITTTMETTTVTAQPTTTTMQTTMQLTTTTMQHTTTAMPTSTTQFPPTTTTQRTTASMKPVTTTDSPITTTTQSTSTISSTNKPGYVPTTEPTTTDAYESTTLESINYNCTSEGFFPDLEDCNHYYRCVDVETNGNYQVYSFRCPKGTVWDISLDTCNYADQVSSNCSSGATTTERPQTTSITTTKSPKETTTSTERPETTTTYGPEITTTEKSKDTTTYRPEITSTERPKETTTTYRPETTTTEKSKDTTTTYRPETTTTNRPKDTTTTYKPETTTTEKPKETTTTYRPETTTTEKPKETTTTYRPDTTTTDKPKDTTTTYRPETTTETPKETTTTSRPETTTPPRPEETTSTAIPENTTTENATETTTTHTPETTTIITTSRPGTTTTEAPAETTTTYKPETSTTERPKETTPISKPETTTTDKGKETTSTAIPETTSTQRPNTSIPCPDTQEGQYLFVCPTGFKRHPKNCNMFYQCTEVPESYDHSIVVFECPKSTVFHESLNRCDIPRKGDNCQLKTELVNTLYHDEYKHNHMIKVRSTQPLCPNEGHFPLNDDSCSQLFIKCEYSQQSQRVEGQIYRCPKGFAYWTISRRCERIHKLSNCPTTRYEINNSIPVEWINIGSKRRNMKI</sequence>
<feature type="compositionally biased region" description="Polar residues" evidence="6">
    <location>
        <begin position="861"/>
        <end position="871"/>
    </location>
</feature>
<dbReference type="KEGG" id="gfs:119640737"/>
<feature type="region of interest" description="Disordered" evidence="6">
    <location>
        <begin position="1391"/>
        <end position="1431"/>
    </location>
</feature>
<feature type="region of interest" description="Disordered" evidence="6">
    <location>
        <begin position="210"/>
        <end position="229"/>
    </location>
</feature>
<gene>
    <name evidence="9" type="primary">LOC119640737</name>
</gene>
<feature type="compositionally biased region" description="Low complexity" evidence="6">
    <location>
        <begin position="1993"/>
        <end position="2002"/>
    </location>
</feature>
<feature type="compositionally biased region" description="Low complexity" evidence="6">
    <location>
        <begin position="693"/>
        <end position="733"/>
    </location>
</feature>
<evidence type="ECO:0000259" key="7">
    <source>
        <dbReference type="PROSITE" id="PS50940"/>
    </source>
</evidence>
<feature type="region of interest" description="Disordered" evidence="6">
    <location>
        <begin position="861"/>
        <end position="909"/>
    </location>
</feature>
<reference evidence="9" key="1">
    <citation type="submission" date="2025-08" db="UniProtKB">
        <authorList>
            <consortium name="RefSeq"/>
        </authorList>
    </citation>
    <scope>IDENTIFICATION</scope>
    <source>
        <tissue evidence="9">Whole body pupa</tissue>
    </source>
</reference>
<feature type="domain" description="Chitin-binding type-2" evidence="7">
    <location>
        <begin position="1310"/>
        <end position="1369"/>
    </location>
</feature>
<keyword evidence="3" id="KW-0677">Repeat</keyword>
<feature type="compositionally biased region" description="Polar residues" evidence="6">
    <location>
        <begin position="355"/>
        <end position="394"/>
    </location>
</feature>
<feature type="region of interest" description="Disordered" evidence="6">
    <location>
        <begin position="1237"/>
        <end position="1288"/>
    </location>
</feature>
<keyword evidence="8" id="KW-1185">Reference proteome</keyword>
<dbReference type="GO" id="GO:0005576">
    <property type="term" value="C:extracellular region"/>
    <property type="evidence" value="ECO:0007669"/>
    <property type="project" value="InterPro"/>
</dbReference>
<feature type="compositionally biased region" description="Low complexity" evidence="6">
    <location>
        <begin position="2010"/>
        <end position="2021"/>
    </location>
</feature>
<feature type="domain" description="Chitin-binding type-2" evidence="7">
    <location>
        <begin position="909"/>
        <end position="967"/>
    </location>
</feature>
<dbReference type="Pfam" id="PF01607">
    <property type="entry name" value="CBM_14"/>
    <property type="match status" value="12"/>
</dbReference>
<dbReference type="GO" id="GO:0008061">
    <property type="term" value="F:chitin binding"/>
    <property type="evidence" value="ECO:0007669"/>
    <property type="project" value="UniProtKB-KW"/>
</dbReference>
<dbReference type="Proteomes" id="UP000092443">
    <property type="component" value="Unplaced"/>
</dbReference>
<evidence type="ECO:0000313" key="9">
    <source>
        <dbReference type="RefSeq" id="XP_037894869.1"/>
    </source>
</evidence>
<feature type="compositionally biased region" description="Low complexity" evidence="6">
    <location>
        <begin position="1931"/>
        <end position="1985"/>
    </location>
</feature>
<feature type="domain" description="Chitin-binding type-2" evidence="7">
    <location>
        <begin position="2124"/>
        <end position="2187"/>
    </location>
</feature>
<dbReference type="InterPro" id="IPR036508">
    <property type="entry name" value="Chitin-bd_dom_sf"/>
</dbReference>
<feature type="domain" description="Chitin-binding type-2" evidence="7">
    <location>
        <begin position="224"/>
        <end position="286"/>
    </location>
</feature>
<keyword evidence="2" id="KW-0732">Signal</keyword>
<feature type="region of interest" description="Disordered" evidence="6">
    <location>
        <begin position="476"/>
        <end position="576"/>
    </location>
</feature>
<feature type="compositionally biased region" description="Polar residues" evidence="6">
    <location>
        <begin position="1744"/>
        <end position="1758"/>
    </location>
</feature>
<feature type="compositionally biased region" description="Low complexity" evidence="6">
    <location>
        <begin position="1813"/>
        <end position="1822"/>
    </location>
</feature>
<feature type="domain" description="Chitin-binding type-2" evidence="7">
    <location>
        <begin position="59"/>
        <end position="121"/>
    </location>
</feature>
<feature type="domain" description="Chitin-binding type-2" evidence="7">
    <location>
        <begin position="2039"/>
        <end position="2099"/>
    </location>
</feature>
<feature type="compositionally biased region" description="Polar residues" evidence="6">
    <location>
        <begin position="969"/>
        <end position="982"/>
    </location>
</feature>
<feature type="region of interest" description="Disordered" evidence="6">
    <location>
        <begin position="643"/>
        <end position="803"/>
    </location>
</feature>
<dbReference type="Gene3D" id="2.170.140.10">
    <property type="entry name" value="Chitin binding domain"/>
    <property type="match status" value="12"/>
</dbReference>
<feature type="region of interest" description="Disordered" evidence="6">
    <location>
        <begin position="1615"/>
        <end position="1674"/>
    </location>
</feature>
<name>A0A9C5ZEX7_9MUSC</name>
<dbReference type="RefSeq" id="XP_037894869.1">
    <property type="nucleotide sequence ID" value="XM_038038941.1"/>
</dbReference>
<feature type="domain" description="Chitin-binding type-2" evidence="7">
    <location>
        <begin position="1040"/>
        <end position="1102"/>
    </location>
</feature>
<feature type="domain" description="Chitin-binding type-2" evidence="7">
    <location>
        <begin position="1687"/>
        <end position="1749"/>
    </location>
</feature>
<feature type="compositionally biased region" description="Low complexity" evidence="6">
    <location>
        <begin position="1243"/>
        <end position="1288"/>
    </location>
</feature>
<keyword evidence="4" id="KW-1015">Disulfide bond</keyword>
<evidence type="ECO:0000256" key="1">
    <source>
        <dbReference type="ARBA" id="ARBA00022669"/>
    </source>
</evidence>
<dbReference type="PANTHER" id="PTHR23301:SF110">
    <property type="entry name" value="LD43683P-RELATED"/>
    <property type="match status" value="1"/>
</dbReference>
<keyword evidence="5" id="KW-0325">Glycoprotein</keyword>
<feature type="domain" description="Chitin-binding type-2" evidence="7">
    <location>
        <begin position="1480"/>
        <end position="1539"/>
    </location>
</feature>
<feature type="domain" description="Chitin-binding type-2" evidence="7">
    <location>
        <begin position="800"/>
        <end position="863"/>
    </location>
</feature>
<evidence type="ECO:0000256" key="6">
    <source>
        <dbReference type="SAM" id="MobiDB-lite"/>
    </source>
</evidence>
<feature type="compositionally biased region" description="Low complexity" evidence="6">
    <location>
        <begin position="1864"/>
        <end position="1873"/>
    </location>
</feature>
<dbReference type="FunFam" id="2.170.140.10:FF:000006">
    <property type="entry name" value="Mucin related 89F, isoform B"/>
    <property type="match status" value="5"/>
</dbReference>
<dbReference type="SUPFAM" id="SSF57625">
    <property type="entry name" value="Invertebrate chitin-binding proteins"/>
    <property type="match status" value="12"/>
</dbReference>
<dbReference type="PANTHER" id="PTHR23301">
    <property type="entry name" value="CHITIN BINDING PERITROPHIN-A"/>
    <property type="match status" value="1"/>
</dbReference>
<evidence type="ECO:0000256" key="4">
    <source>
        <dbReference type="ARBA" id="ARBA00023157"/>
    </source>
</evidence>
<feature type="compositionally biased region" description="Low complexity" evidence="6">
    <location>
        <begin position="1830"/>
        <end position="1856"/>
    </location>
</feature>
<evidence type="ECO:0000313" key="8">
    <source>
        <dbReference type="Proteomes" id="UP000092443"/>
    </source>
</evidence>
<feature type="domain" description="Chitin-binding type-2" evidence="7">
    <location>
        <begin position="410"/>
        <end position="473"/>
    </location>
</feature>
<feature type="compositionally biased region" description="Low complexity" evidence="6">
    <location>
        <begin position="1615"/>
        <end position="1635"/>
    </location>
</feature>
<proteinExistence type="predicted"/>
<evidence type="ECO:0000256" key="3">
    <source>
        <dbReference type="ARBA" id="ARBA00022737"/>
    </source>
</evidence>
<feature type="compositionally biased region" description="Low complexity" evidence="6">
    <location>
        <begin position="643"/>
        <end position="685"/>
    </location>
</feature>
<dbReference type="InterPro" id="IPR051940">
    <property type="entry name" value="Chitin_bind-dev_reg"/>
</dbReference>
<dbReference type="SMART" id="SM00494">
    <property type="entry name" value="ChtBD2"/>
    <property type="match status" value="13"/>
</dbReference>
<feature type="domain" description="Chitin-binding type-2" evidence="7">
    <location>
        <begin position="578"/>
        <end position="641"/>
    </location>
</feature>
<dbReference type="PROSITE" id="PS50940">
    <property type="entry name" value="CHIT_BIND_II"/>
    <property type="match status" value="13"/>
</dbReference>
<feature type="compositionally biased region" description="Low complexity" evidence="6">
    <location>
        <begin position="1881"/>
        <end position="1890"/>
    </location>
</feature>
<feature type="compositionally biased region" description="Low complexity" evidence="6">
    <location>
        <begin position="1759"/>
        <end position="1789"/>
    </location>
</feature>
<feature type="region of interest" description="Disordered" evidence="6">
    <location>
        <begin position="969"/>
        <end position="1011"/>
    </location>
</feature>
<dbReference type="GeneID" id="119640737"/>
<evidence type="ECO:0000256" key="2">
    <source>
        <dbReference type="ARBA" id="ARBA00022729"/>
    </source>
</evidence>
<dbReference type="InterPro" id="IPR002557">
    <property type="entry name" value="Chitin-bd_dom"/>
</dbReference>
<feature type="compositionally biased region" description="Low complexity" evidence="6">
    <location>
        <begin position="987"/>
        <end position="1006"/>
    </location>
</feature>
<feature type="compositionally biased region" description="Low complexity" evidence="6">
    <location>
        <begin position="300"/>
        <end position="354"/>
    </location>
</feature>
<feature type="compositionally biased region" description="Low complexity" evidence="6">
    <location>
        <begin position="741"/>
        <end position="794"/>
    </location>
</feature>
<keyword evidence="1" id="KW-0147">Chitin-binding</keyword>
<feature type="compositionally biased region" description="Acidic residues" evidence="6">
    <location>
        <begin position="218"/>
        <end position="229"/>
    </location>
</feature>
<feature type="compositionally biased region" description="Low complexity" evidence="6">
    <location>
        <begin position="501"/>
        <end position="572"/>
    </location>
</feature>
<organism evidence="8 9">
    <name type="scientific">Glossina fuscipes</name>
    <dbReference type="NCBI Taxonomy" id="7396"/>
    <lineage>
        <taxon>Eukaryota</taxon>
        <taxon>Metazoa</taxon>
        <taxon>Ecdysozoa</taxon>
        <taxon>Arthropoda</taxon>
        <taxon>Hexapoda</taxon>
        <taxon>Insecta</taxon>
        <taxon>Pterygota</taxon>
        <taxon>Neoptera</taxon>
        <taxon>Endopterygota</taxon>
        <taxon>Diptera</taxon>
        <taxon>Brachycera</taxon>
        <taxon>Muscomorpha</taxon>
        <taxon>Hippoboscoidea</taxon>
        <taxon>Glossinidae</taxon>
        <taxon>Glossina</taxon>
    </lineage>
</organism>
<feature type="region of interest" description="Disordered" evidence="6">
    <location>
        <begin position="295"/>
        <end position="394"/>
    </location>
</feature>
<feature type="compositionally biased region" description="Low complexity" evidence="6">
    <location>
        <begin position="1642"/>
        <end position="1661"/>
    </location>
</feature>
<feature type="domain" description="Chitin-binding type-2" evidence="7">
    <location>
        <begin position="1161"/>
        <end position="1220"/>
    </location>
</feature>